<keyword evidence="1" id="KW-1133">Transmembrane helix</keyword>
<keyword evidence="1" id="KW-0472">Membrane</keyword>
<feature type="transmembrane region" description="Helical" evidence="1">
    <location>
        <begin position="58"/>
        <end position="82"/>
    </location>
</feature>
<evidence type="ECO:0000256" key="1">
    <source>
        <dbReference type="SAM" id="Phobius"/>
    </source>
</evidence>
<keyword evidence="3" id="KW-1185">Reference proteome</keyword>
<organism evidence="2 3">
    <name type="scientific">Pseudotenacibaculum haliotis</name>
    <dbReference type="NCBI Taxonomy" id="1862138"/>
    <lineage>
        <taxon>Bacteria</taxon>
        <taxon>Pseudomonadati</taxon>
        <taxon>Bacteroidota</taxon>
        <taxon>Flavobacteriia</taxon>
        <taxon>Flavobacteriales</taxon>
        <taxon>Flavobacteriaceae</taxon>
        <taxon>Pseudotenacibaculum</taxon>
    </lineage>
</organism>
<feature type="transmembrane region" description="Helical" evidence="1">
    <location>
        <begin position="273"/>
        <end position="290"/>
    </location>
</feature>
<feature type="transmembrane region" description="Helical" evidence="1">
    <location>
        <begin position="326"/>
        <end position="348"/>
    </location>
</feature>
<dbReference type="EMBL" id="JBHULH010000004">
    <property type="protein sequence ID" value="MFD2567781.1"/>
    <property type="molecule type" value="Genomic_DNA"/>
</dbReference>
<sequence>MKKLFVLLALVLFAPIFFMPFYTDANVFVYMGRLLVSGYVPYVDGWDHKGVSLYLINAIGYGIGLKSIIGIKIIEMLLILYTFMRVFNFLKKEYSLLIAVIAGSFGLFTLKYFFDGGNMTEEYGALFSLLSLLLLLKKQVRTIDYALIGAFFVLNFTLRANLIAFWVALFCVYLVQLILKKESFKDVLMKFVKMGYGAVTIVLILGIYLLSTNSLHEFIDAAFTFNFSYSGTGKSSAISTILASVKKYHLGVIFIAGFIVAILRFLKDKNRKLELFLIFWIPIELYFGNISDRLYAHYYMMWVPLVIFSTAIIISEVRERIQMSNLLVVIVAGVVFVGSFYVPTYMTLKNWEWILLKSGNQSENVATHISDNYKDDTLLVWGNSSEIYNQTNKFSPTVFFYHSTFKYDTEFIRKKIEEFNQQVVEKKPALILDTKRNGMIHLDGANASEIDEGQKRNLKEFLRIIKADYVLKEQKFGFDFYVLKENE</sequence>
<reference evidence="3" key="1">
    <citation type="journal article" date="2019" name="Int. J. Syst. Evol. Microbiol.">
        <title>The Global Catalogue of Microorganisms (GCM) 10K type strain sequencing project: providing services to taxonomists for standard genome sequencing and annotation.</title>
        <authorList>
            <consortium name="The Broad Institute Genomics Platform"/>
            <consortium name="The Broad Institute Genome Sequencing Center for Infectious Disease"/>
            <person name="Wu L."/>
            <person name="Ma J."/>
        </authorList>
    </citation>
    <scope>NUCLEOTIDE SEQUENCE [LARGE SCALE GENOMIC DNA]</scope>
    <source>
        <strain evidence="3">KCTC 52127</strain>
    </source>
</reference>
<protein>
    <recommendedName>
        <fullName evidence="4">Glycosyltransferase RgtA/B/C/D-like domain-containing protein</fullName>
    </recommendedName>
</protein>
<feature type="transmembrane region" description="Helical" evidence="1">
    <location>
        <begin position="164"/>
        <end position="179"/>
    </location>
</feature>
<feature type="transmembrane region" description="Helical" evidence="1">
    <location>
        <begin position="296"/>
        <end position="314"/>
    </location>
</feature>
<comment type="caution">
    <text evidence="2">The sequence shown here is derived from an EMBL/GenBank/DDBJ whole genome shotgun (WGS) entry which is preliminary data.</text>
</comment>
<feature type="transmembrane region" description="Helical" evidence="1">
    <location>
        <begin position="94"/>
        <end position="114"/>
    </location>
</feature>
<proteinExistence type="predicted"/>
<accession>A0ABW5LU66</accession>
<feature type="transmembrane region" description="Helical" evidence="1">
    <location>
        <begin position="191"/>
        <end position="210"/>
    </location>
</feature>
<feature type="transmembrane region" description="Helical" evidence="1">
    <location>
        <begin position="248"/>
        <end position="266"/>
    </location>
</feature>
<gene>
    <name evidence="2" type="ORF">ACFSRZ_10385</name>
</gene>
<dbReference type="Proteomes" id="UP001597508">
    <property type="component" value="Unassembled WGS sequence"/>
</dbReference>
<evidence type="ECO:0000313" key="2">
    <source>
        <dbReference type="EMBL" id="MFD2567781.1"/>
    </source>
</evidence>
<keyword evidence="1" id="KW-0812">Transmembrane</keyword>
<name>A0ABW5LU66_9FLAO</name>
<dbReference type="RefSeq" id="WP_379666487.1">
    <property type="nucleotide sequence ID" value="NZ_JBHULH010000004.1"/>
</dbReference>
<evidence type="ECO:0000313" key="3">
    <source>
        <dbReference type="Proteomes" id="UP001597508"/>
    </source>
</evidence>
<feature type="transmembrane region" description="Helical" evidence="1">
    <location>
        <begin position="120"/>
        <end position="136"/>
    </location>
</feature>
<evidence type="ECO:0008006" key="4">
    <source>
        <dbReference type="Google" id="ProtNLM"/>
    </source>
</evidence>